<dbReference type="SUPFAM" id="SSF56935">
    <property type="entry name" value="Porins"/>
    <property type="match status" value="1"/>
</dbReference>
<keyword evidence="1" id="KW-0732">Signal</keyword>
<evidence type="ECO:0008006" key="4">
    <source>
        <dbReference type="Google" id="ProtNLM"/>
    </source>
</evidence>
<feature type="signal peptide" evidence="1">
    <location>
        <begin position="1"/>
        <end position="21"/>
    </location>
</feature>
<evidence type="ECO:0000313" key="2">
    <source>
        <dbReference type="EMBL" id="MDR7122198.1"/>
    </source>
</evidence>
<dbReference type="EMBL" id="JAVDWR010000013">
    <property type="protein sequence ID" value="MDR7122198.1"/>
    <property type="molecule type" value="Genomic_DNA"/>
</dbReference>
<accession>A0ABU1W382</accession>
<name>A0ABU1W382_9GAMM</name>
<dbReference type="Gene3D" id="2.40.160.10">
    <property type="entry name" value="Porin"/>
    <property type="match status" value="1"/>
</dbReference>
<evidence type="ECO:0000313" key="3">
    <source>
        <dbReference type="Proteomes" id="UP001257909"/>
    </source>
</evidence>
<feature type="chain" id="PRO_5045331382" description="Porin" evidence="1">
    <location>
        <begin position="22"/>
        <end position="378"/>
    </location>
</feature>
<protein>
    <recommendedName>
        <fullName evidence="4">Porin</fullName>
    </recommendedName>
</protein>
<proteinExistence type="predicted"/>
<dbReference type="RefSeq" id="WP_310280183.1">
    <property type="nucleotide sequence ID" value="NZ_JAVDWR010000013.1"/>
</dbReference>
<gene>
    <name evidence="2" type="ORF">J2W69_003156</name>
</gene>
<dbReference type="Proteomes" id="UP001257909">
    <property type="component" value="Unassembled WGS sequence"/>
</dbReference>
<sequence length="378" mass="41058">MLKRKLLAATIAATLCGASQAAVDFNGFASIKGGMALGSGDTLYGYDDDFSFKNESLAALQVKSDLGDKLSVTAQLLGRGANDWDVKFEWAFLSYDLTDSLRVNAGRLRTPFYKYSDFRDVGYAYDWSRVPQSVYGLGFDNIEGASLYHTTTLGNFDSSLQLIVGSYDGDAAIGDAAADAQIDNVTGVAWELGQDGYSFRMAYLVGKTTFYVDPLDNGTTGLYAQLRAFGLGALAGELDIVDESSSFAGIGFNIDKNDWLIVSEITKASVDNSFISDQESYYISVGHRFDNITPYVSFEKEDNKAKTELYAGVPAASPIFAPVAGLVNQMEMERNSINLGVRYDFHPSAAFKAQYTNADNKTADRKDSVLVVGVDLVF</sequence>
<reference evidence="2 3" key="1">
    <citation type="submission" date="2023-07" db="EMBL/GenBank/DDBJ databases">
        <title>Sorghum-associated microbial communities from plants grown in Nebraska, USA.</title>
        <authorList>
            <person name="Schachtman D."/>
        </authorList>
    </citation>
    <scope>NUCLEOTIDE SEQUENCE [LARGE SCALE GENOMIC DNA]</scope>
    <source>
        <strain evidence="2 3">4138</strain>
    </source>
</reference>
<evidence type="ECO:0000256" key="1">
    <source>
        <dbReference type="SAM" id="SignalP"/>
    </source>
</evidence>
<keyword evidence="3" id="KW-1185">Reference proteome</keyword>
<comment type="caution">
    <text evidence="2">The sequence shown here is derived from an EMBL/GenBank/DDBJ whole genome shotgun (WGS) entry which is preliminary data.</text>
</comment>
<dbReference type="InterPro" id="IPR023614">
    <property type="entry name" value="Porin_dom_sf"/>
</dbReference>
<organism evidence="2 3">
    <name type="scientific">Rheinheimera soli</name>
    <dbReference type="NCBI Taxonomy" id="443616"/>
    <lineage>
        <taxon>Bacteria</taxon>
        <taxon>Pseudomonadati</taxon>
        <taxon>Pseudomonadota</taxon>
        <taxon>Gammaproteobacteria</taxon>
        <taxon>Chromatiales</taxon>
        <taxon>Chromatiaceae</taxon>
        <taxon>Rheinheimera</taxon>
    </lineage>
</organism>